<dbReference type="AlphaFoldDB" id="A0A1I0K8R5"/>
<keyword evidence="2" id="KW-1185">Reference proteome</keyword>
<accession>A0A1I0K8R5</accession>
<dbReference type="STRING" id="460384.SAMN05216313_15318"/>
<proteinExistence type="predicted"/>
<evidence type="ECO:0000313" key="1">
    <source>
        <dbReference type="EMBL" id="SEU20134.1"/>
    </source>
</evidence>
<protein>
    <submittedName>
        <fullName evidence="1">Uncharacterized protein</fullName>
    </submittedName>
</protein>
<name>A0A1I0K8R5_9FIRM</name>
<dbReference type="EMBL" id="FOIM01000053">
    <property type="protein sequence ID" value="SEU20134.1"/>
    <property type="molecule type" value="Genomic_DNA"/>
</dbReference>
<evidence type="ECO:0000313" key="2">
    <source>
        <dbReference type="Proteomes" id="UP000198508"/>
    </source>
</evidence>
<organism evidence="1 2">
    <name type="scientific">Enterocloster lavalensis</name>
    <dbReference type="NCBI Taxonomy" id="460384"/>
    <lineage>
        <taxon>Bacteria</taxon>
        <taxon>Bacillati</taxon>
        <taxon>Bacillota</taxon>
        <taxon>Clostridia</taxon>
        <taxon>Lachnospirales</taxon>
        <taxon>Lachnospiraceae</taxon>
        <taxon>Enterocloster</taxon>
    </lineage>
</organism>
<sequence>MKYPCLVPKRLCKVPIHVHLESEGLTNLGEPEQVLELDLMCNFQDRAKTILTAEKKLVQITGTAMFPGDIAPDLPTLSGGWVTVFGAERRIEQGSKNRNPDGTVNFCTLEVI</sequence>
<reference evidence="2" key="1">
    <citation type="submission" date="2016-10" db="EMBL/GenBank/DDBJ databases">
        <authorList>
            <person name="Varghese N."/>
            <person name="Submissions S."/>
        </authorList>
    </citation>
    <scope>NUCLEOTIDE SEQUENCE [LARGE SCALE GENOMIC DNA]</scope>
    <source>
        <strain evidence="2">NLAE-zl-G277</strain>
    </source>
</reference>
<gene>
    <name evidence="1" type="ORF">SAMN05216313_15318</name>
</gene>
<dbReference type="RefSeq" id="WP_092371633.1">
    <property type="nucleotide sequence ID" value="NZ_FOIM01000053.1"/>
</dbReference>
<dbReference type="Proteomes" id="UP000198508">
    <property type="component" value="Unassembled WGS sequence"/>
</dbReference>